<protein>
    <submittedName>
        <fullName evidence="2">Uncharacterized protein</fullName>
    </submittedName>
</protein>
<keyword evidence="3" id="KW-1185">Reference proteome</keyword>
<dbReference type="AlphaFoldDB" id="A0AAP0KAR1"/>
<organism evidence="2 3">
    <name type="scientific">Stephania cephalantha</name>
    <dbReference type="NCBI Taxonomy" id="152367"/>
    <lineage>
        <taxon>Eukaryota</taxon>
        <taxon>Viridiplantae</taxon>
        <taxon>Streptophyta</taxon>
        <taxon>Embryophyta</taxon>
        <taxon>Tracheophyta</taxon>
        <taxon>Spermatophyta</taxon>
        <taxon>Magnoliopsida</taxon>
        <taxon>Ranunculales</taxon>
        <taxon>Menispermaceae</taxon>
        <taxon>Menispermoideae</taxon>
        <taxon>Cissampelideae</taxon>
        <taxon>Stephania</taxon>
    </lineage>
</organism>
<accession>A0AAP0KAR1</accession>
<evidence type="ECO:0000313" key="2">
    <source>
        <dbReference type="EMBL" id="KAK9149131.1"/>
    </source>
</evidence>
<dbReference type="Proteomes" id="UP001419268">
    <property type="component" value="Unassembled WGS sequence"/>
</dbReference>
<gene>
    <name evidence="2" type="ORF">Scep_007888</name>
</gene>
<proteinExistence type="predicted"/>
<feature type="compositionally biased region" description="Basic residues" evidence="1">
    <location>
        <begin position="69"/>
        <end position="81"/>
    </location>
</feature>
<evidence type="ECO:0000313" key="3">
    <source>
        <dbReference type="Proteomes" id="UP001419268"/>
    </source>
</evidence>
<feature type="region of interest" description="Disordered" evidence="1">
    <location>
        <begin position="64"/>
        <end position="104"/>
    </location>
</feature>
<evidence type="ECO:0000256" key="1">
    <source>
        <dbReference type="SAM" id="MobiDB-lite"/>
    </source>
</evidence>
<sequence length="269" mass="30273">MHGEMAKNTATTTAITNGLKNGDDDKRQNSGLNGVYEDLPAAGNAVERQSSICGDSPRHCEAAELARRDRGRRMGSRRRRREERTSGRQQWARRRRQGRDGDNNANNAAVARWWCRNDAAEWRAMAWRWRDFDVGAVNNAMALSDQSLLDEGCESTNVDDAMEVMRGKPGERKWGLPLKGSWGYGNQIRIRSLMFFTIATPNLFFHFQTLRFCTQSHHRLQSPRQISHLKHFLFSSSSASAAPSTSLICATNLGILSSTRISVCDHDST</sequence>
<name>A0AAP0KAR1_9MAGN</name>
<feature type="region of interest" description="Disordered" evidence="1">
    <location>
        <begin position="1"/>
        <end position="37"/>
    </location>
</feature>
<feature type="compositionally biased region" description="Low complexity" evidence="1">
    <location>
        <begin position="8"/>
        <end position="17"/>
    </location>
</feature>
<reference evidence="2 3" key="1">
    <citation type="submission" date="2024-01" db="EMBL/GenBank/DDBJ databases">
        <title>Genome assemblies of Stephania.</title>
        <authorList>
            <person name="Yang L."/>
        </authorList>
    </citation>
    <scope>NUCLEOTIDE SEQUENCE [LARGE SCALE GENOMIC DNA]</scope>
    <source>
        <strain evidence="2">JXDWG</strain>
        <tissue evidence="2">Leaf</tissue>
    </source>
</reference>
<comment type="caution">
    <text evidence="2">The sequence shown here is derived from an EMBL/GenBank/DDBJ whole genome shotgun (WGS) entry which is preliminary data.</text>
</comment>
<dbReference type="EMBL" id="JBBNAG010000003">
    <property type="protein sequence ID" value="KAK9149131.1"/>
    <property type="molecule type" value="Genomic_DNA"/>
</dbReference>